<feature type="region of interest" description="Disordered" evidence="1">
    <location>
        <begin position="167"/>
        <end position="213"/>
    </location>
</feature>
<accession>A0A9P6HN03</accession>
<proteinExistence type="predicted"/>
<evidence type="ECO:0000256" key="1">
    <source>
        <dbReference type="SAM" id="MobiDB-lite"/>
    </source>
</evidence>
<dbReference type="AlphaFoldDB" id="A0A9P6HN03"/>
<sequence>MSSGAEPLQIELTRIVTGYPDLDAILDKMYEDVQDPYYTGNPAETLRQVIETWDEYTALREMPDYPDLLPEYTGFDISLSNLGSNIPETPDTKYHGCPSDEVLHELIVNGTGKHLWSLEDPSLSMILRQAESFLAKPLESGVKPATEVPQKPIRWVRRKLESARRKVDLKPKRLGPEGTWVNEPDDKKGNQSRTAVQWERTVTSLRREDTLTD</sequence>
<evidence type="ECO:0000313" key="3">
    <source>
        <dbReference type="Proteomes" id="UP000736335"/>
    </source>
</evidence>
<dbReference type="EMBL" id="WIUZ02000002">
    <property type="protein sequence ID" value="KAF9790719.1"/>
    <property type="molecule type" value="Genomic_DNA"/>
</dbReference>
<reference evidence="2" key="1">
    <citation type="journal article" date="2020" name="Nat. Commun.">
        <title>Large-scale genome sequencing of mycorrhizal fungi provides insights into the early evolution of symbiotic traits.</title>
        <authorList>
            <person name="Miyauchi S."/>
            <person name="Kiss E."/>
            <person name="Kuo A."/>
            <person name="Drula E."/>
            <person name="Kohler A."/>
            <person name="Sanchez-Garcia M."/>
            <person name="Morin E."/>
            <person name="Andreopoulos B."/>
            <person name="Barry K.W."/>
            <person name="Bonito G."/>
            <person name="Buee M."/>
            <person name="Carver A."/>
            <person name="Chen C."/>
            <person name="Cichocki N."/>
            <person name="Clum A."/>
            <person name="Culley D."/>
            <person name="Crous P.W."/>
            <person name="Fauchery L."/>
            <person name="Girlanda M."/>
            <person name="Hayes R.D."/>
            <person name="Keri Z."/>
            <person name="LaButti K."/>
            <person name="Lipzen A."/>
            <person name="Lombard V."/>
            <person name="Magnuson J."/>
            <person name="Maillard F."/>
            <person name="Murat C."/>
            <person name="Nolan M."/>
            <person name="Ohm R.A."/>
            <person name="Pangilinan J."/>
            <person name="Pereira M.F."/>
            <person name="Perotto S."/>
            <person name="Peter M."/>
            <person name="Pfister S."/>
            <person name="Riley R."/>
            <person name="Sitrit Y."/>
            <person name="Stielow J.B."/>
            <person name="Szollosi G."/>
            <person name="Zifcakova L."/>
            <person name="Stursova M."/>
            <person name="Spatafora J.W."/>
            <person name="Tedersoo L."/>
            <person name="Vaario L.M."/>
            <person name="Yamada A."/>
            <person name="Yan M."/>
            <person name="Wang P."/>
            <person name="Xu J."/>
            <person name="Bruns T."/>
            <person name="Baldrian P."/>
            <person name="Vilgalys R."/>
            <person name="Dunand C."/>
            <person name="Henrissat B."/>
            <person name="Grigoriev I.V."/>
            <person name="Hibbett D."/>
            <person name="Nagy L.G."/>
            <person name="Martin F.M."/>
        </authorList>
    </citation>
    <scope>NUCLEOTIDE SEQUENCE</scope>
    <source>
        <strain evidence="2">UH-Tt-Lm1</strain>
    </source>
</reference>
<keyword evidence="3" id="KW-1185">Reference proteome</keyword>
<protein>
    <submittedName>
        <fullName evidence="2">Uncharacterized protein</fullName>
    </submittedName>
</protein>
<dbReference type="Proteomes" id="UP000736335">
    <property type="component" value="Unassembled WGS sequence"/>
</dbReference>
<organism evidence="2 3">
    <name type="scientific">Thelephora terrestris</name>
    <dbReference type="NCBI Taxonomy" id="56493"/>
    <lineage>
        <taxon>Eukaryota</taxon>
        <taxon>Fungi</taxon>
        <taxon>Dikarya</taxon>
        <taxon>Basidiomycota</taxon>
        <taxon>Agaricomycotina</taxon>
        <taxon>Agaricomycetes</taxon>
        <taxon>Thelephorales</taxon>
        <taxon>Thelephoraceae</taxon>
        <taxon>Thelephora</taxon>
    </lineage>
</organism>
<evidence type="ECO:0000313" key="2">
    <source>
        <dbReference type="EMBL" id="KAF9790719.1"/>
    </source>
</evidence>
<reference evidence="2" key="2">
    <citation type="submission" date="2020-11" db="EMBL/GenBank/DDBJ databases">
        <authorList>
            <consortium name="DOE Joint Genome Institute"/>
            <person name="Kuo A."/>
            <person name="Miyauchi S."/>
            <person name="Kiss E."/>
            <person name="Drula E."/>
            <person name="Kohler A."/>
            <person name="Sanchez-Garcia M."/>
            <person name="Andreopoulos B."/>
            <person name="Barry K.W."/>
            <person name="Bonito G."/>
            <person name="Buee M."/>
            <person name="Carver A."/>
            <person name="Chen C."/>
            <person name="Cichocki N."/>
            <person name="Clum A."/>
            <person name="Culley D."/>
            <person name="Crous P.W."/>
            <person name="Fauchery L."/>
            <person name="Girlanda M."/>
            <person name="Hayes R."/>
            <person name="Keri Z."/>
            <person name="Labutti K."/>
            <person name="Lipzen A."/>
            <person name="Lombard V."/>
            <person name="Magnuson J."/>
            <person name="Maillard F."/>
            <person name="Morin E."/>
            <person name="Murat C."/>
            <person name="Nolan M."/>
            <person name="Ohm R."/>
            <person name="Pangilinan J."/>
            <person name="Pereira M."/>
            <person name="Perotto S."/>
            <person name="Peter M."/>
            <person name="Riley R."/>
            <person name="Sitrit Y."/>
            <person name="Stielow B."/>
            <person name="Szollosi G."/>
            <person name="Zifcakova L."/>
            <person name="Stursova M."/>
            <person name="Spatafora J.W."/>
            <person name="Tedersoo L."/>
            <person name="Vaario L.-M."/>
            <person name="Yamada A."/>
            <person name="Yan M."/>
            <person name="Wang P."/>
            <person name="Xu J."/>
            <person name="Bruns T."/>
            <person name="Baldrian P."/>
            <person name="Vilgalys R."/>
            <person name="Henrissat B."/>
            <person name="Grigoriev I.V."/>
            <person name="Hibbett D."/>
            <person name="Nagy L.G."/>
            <person name="Martin F.M."/>
        </authorList>
    </citation>
    <scope>NUCLEOTIDE SEQUENCE</scope>
    <source>
        <strain evidence="2">UH-Tt-Lm1</strain>
    </source>
</reference>
<name>A0A9P6HN03_9AGAM</name>
<comment type="caution">
    <text evidence="2">The sequence shown here is derived from an EMBL/GenBank/DDBJ whole genome shotgun (WGS) entry which is preliminary data.</text>
</comment>
<feature type="compositionally biased region" description="Polar residues" evidence="1">
    <location>
        <begin position="191"/>
        <end position="204"/>
    </location>
</feature>
<gene>
    <name evidence="2" type="ORF">BJ322DRAFT_409463</name>
</gene>